<name>A0A5B8MDE1_9CHLO</name>
<proteinExistence type="predicted"/>
<keyword evidence="1" id="KW-0175">Coiled coil</keyword>
<evidence type="ECO:0000256" key="2">
    <source>
        <dbReference type="SAM" id="Phobius"/>
    </source>
</evidence>
<reference evidence="3 4" key="1">
    <citation type="submission" date="2018-07" db="EMBL/GenBank/DDBJ databases">
        <title>The complete nuclear genome of the prasinophyte Chloropicon primus (CCMP1205).</title>
        <authorList>
            <person name="Pombert J.-F."/>
            <person name="Otis C."/>
            <person name="Turmel M."/>
            <person name="Lemieux C."/>
        </authorList>
    </citation>
    <scope>NUCLEOTIDE SEQUENCE [LARGE SCALE GENOMIC DNA]</scope>
    <source>
        <strain evidence="3 4">CCMP1205</strain>
    </source>
</reference>
<feature type="transmembrane region" description="Helical" evidence="2">
    <location>
        <begin position="115"/>
        <end position="136"/>
    </location>
</feature>
<keyword evidence="2" id="KW-0472">Membrane</keyword>
<keyword evidence="2" id="KW-1133">Transmembrane helix</keyword>
<dbReference type="EMBL" id="CP031034">
    <property type="protein sequence ID" value="QDZ18447.1"/>
    <property type="molecule type" value="Genomic_DNA"/>
</dbReference>
<evidence type="ECO:0000313" key="3">
    <source>
        <dbReference type="EMBL" id="QDZ18447.1"/>
    </source>
</evidence>
<feature type="coiled-coil region" evidence="1">
    <location>
        <begin position="245"/>
        <end position="279"/>
    </location>
</feature>
<sequence length="296" mass="33296">MESNDNEWVFLEELELHNRGDDRGFVEKSVEQVIEEAEGEQDLTEDEEVSDTEALSEGNGALMEELDREFANHRLVLVHHDQVEHTVKDVFLDQDFFCHGSCWLNAKLTLTVGQLLILLLGNCFLSMLSYGMVFQFSNFTTFTSSYPWKGAAMAVLHLPKHPSKQLEEEAVDEEGGLFDCKCVCRPVLAEGNATSSSGALAPFLWEGKVAGVRESAREIASTSERDEKTCAVEGSSLLELPASTVKAHTSTKRSSQMRLKELQQQLRACEEESEFWFERYSEAWSKAGNRFTAEVH</sequence>
<dbReference type="AlphaFoldDB" id="A0A5B8MDE1"/>
<evidence type="ECO:0000256" key="1">
    <source>
        <dbReference type="SAM" id="Coils"/>
    </source>
</evidence>
<protein>
    <submittedName>
        <fullName evidence="3">Uncharacterized protein</fullName>
    </submittedName>
</protein>
<accession>A0A5B8MDE1</accession>
<keyword evidence="4" id="KW-1185">Reference proteome</keyword>
<keyword evidence="2" id="KW-0812">Transmembrane</keyword>
<organism evidence="3 4">
    <name type="scientific">Chloropicon primus</name>
    <dbReference type="NCBI Taxonomy" id="1764295"/>
    <lineage>
        <taxon>Eukaryota</taxon>
        <taxon>Viridiplantae</taxon>
        <taxon>Chlorophyta</taxon>
        <taxon>Chloropicophyceae</taxon>
        <taxon>Chloropicales</taxon>
        <taxon>Chloropicaceae</taxon>
        <taxon>Chloropicon</taxon>
    </lineage>
</organism>
<dbReference type="Proteomes" id="UP000316726">
    <property type="component" value="Chromosome 1"/>
</dbReference>
<evidence type="ECO:0000313" key="4">
    <source>
        <dbReference type="Proteomes" id="UP000316726"/>
    </source>
</evidence>
<gene>
    <name evidence="3" type="ORF">A3770_01p09650</name>
</gene>